<dbReference type="Proteomes" id="UP000721415">
    <property type="component" value="Unassembled WGS sequence"/>
</dbReference>
<comment type="caution">
    <text evidence="11">The sequence shown here is derived from an EMBL/GenBank/DDBJ whole genome shotgun (WGS) entry which is preliminary data.</text>
</comment>
<keyword evidence="12" id="KW-1185">Reference proteome</keyword>
<dbReference type="PANTHER" id="PTHR47618:SF2">
    <property type="entry name" value="CYCLIC-DI-AMP PHOSPHODIESTERASE GDPP"/>
    <property type="match status" value="1"/>
</dbReference>
<feature type="domain" description="DHHA1" evidence="9">
    <location>
        <begin position="579"/>
        <end position="664"/>
    </location>
</feature>
<keyword evidence="2 6" id="KW-1003">Cell membrane</keyword>
<evidence type="ECO:0000259" key="8">
    <source>
        <dbReference type="Pfam" id="PF01368"/>
    </source>
</evidence>
<proteinExistence type="inferred from homology"/>
<accession>A0ABS0LUR9</accession>
<dbReference type="InterPro" id="IPR038763">
    <property type="entry name" value="DHH_sf"/>
</dbReference>
<evidence type="ECO:0000256" key="1">
    <source>
        <dbReference type="ARBA" id="ARBA00004651"/>
    </source>
</evidence>
<evidence type="ECO:0000256" key="4">
    <source>
        <dbReference type="ARBA" id="ARBA00022989"/>
    </source>
</evidence>
<dbReference type="SUPFAM" id="SSF64182">
    <property type="entry name" value="DHH phosphoesterases"/>
    <property type="match status" value="1"/>
</dbReference>
<evidence type="ECO:0000256" key="3">
    <source>
        <dbReference type="ARBA" id="ARBA00022692"/>
    </source>
</evidence>
<feature type="transmembrane region" description="Helical" evidence="7">
    <location>
        <begin position="21"/>
        <end position="40"/>
    </location>
</feature>
<dbReference type="InterPro" id="IPR014528">
    <property type="entry name" value="GdpP/PdeA"/>
</dbReference>
<comment type="function">
    <text evidence="6">Has phosphodiesterase (PDE) activity against cyclic-di-AMP (c-di-AMP).</text>
</comment>
<dbReference type="InterPro" id="IPR003156">
    <property type="entry name" value="DHHA1_dom"/>
</dbReference>
<evidence type="ECO:0000256" key="7">
    <source>
        <dbReference type="SAM" id="Phobius"/>
    </source>
</evidence>
<dbReference type="Pfam" id="PF21370">
    <property type="entry name" value="PAS_GdpP"/>
    <property type="match status" value="1"/>
</dbReference>
<dbReference type="Pfam" id="PF24898">
    <property type="entry name" value="GGDEF_GdpP"/>
    <property type="match status" value="1"/>
</dbReference>
<keyword evidence="6" id="KW-0378">Hydrolase</keyword>
<feature type="transmembrane region" description="Helical" evidence="7">
    <location>
        <begin position="46"/>
        <end position="67"/>
    </location>
</feature>
<sequence length="667" mass="76248">MFKSKKIKEFFNYFHSLEISWQIYSLFIVYLAITIMAFYSDWRLGLLLLFLLLAIVFFFTFNIKGFIRDLTLIASQMSKNVALAQEYAIYHAPIGVLLYDPNDRITWVNPTMQVIFSEKELIGEDLNNLDHKLQALLKQTSTEQWQEISLTNGYYRGLHHSEYRALYLYDITHDIEMQQVTSESIVVMGHLLLDDYDDLLYAMDDEASAKFESDLISELNRWADQYQIFLKQVDEDQFILLLNRLSLSILEEEKFNSFERIRQKYYDKNIPISMSLGLSYSNDIKQDILGVAKHVRANLDLALGRGGDQVVVRPIEGKAKFYGGKTSSTEKRSDIRAKMFFQAMKSAVVTASNVIIVGHRFPDTDSIGSALGIYHIIKNYGKEVHILINKEELNHDVTELLATDYFENEKVEIFIQEPNLDEILKEKTLFILVDHHRPSISEAEQMMEKYDKVVIDHHRRSEEFPNNTVLTYLEPSASSTSELVTDYYVYAQDSHLKMDTMTATALMAGIVVDTNQFSLRTGSRTFEAAAFLKANGADTMKIQYLLKESLETIKERNRLIEKLEIFSDGYGITLGEEDNSLDNVTAAQTADEMLGIEGIEASFVVYRRSQKQVGISARSLGKINVQTIMESLGGGGHLSNAATQLSDISIEEAKQQLLEVINQKEEK</sequence>
<dbReference type="Pfam" id="PF02272">
    <property type="entry name" value="DHHA1"/>
    <property type="match status" value="1"/>
</dbReference>
<evidence type="ECO:0000256" key="6">
    <source>
        <dbReference type="PIRNR" id="PIRNR026583"/>
    </source>
</evidence>
<organism evidence="11 12">
    <name type="scientific">Facklamia lactis</name>
    <dbReference type="NCBI Taxonomy" id="2749967"/>
    <lineage>
        <taxon>Bacteria</taxon>
        <taxon>Bacillati</taxon>
        <taxon>Bacillota</taxon>
        <taxon>Bacilli</taxon>
        <taxon>Lactobacillales</taxon>
        <taxon>Aerococcaceae</taxon>
        <taxon>Facklamia</taxon>
    </lineage>
</organism>
<keyword evidence="5 6" id="KW-0472">Membrane</keyword>
<reference evidence="11 12" key="1">
    <citation type="submission" date="2020-07" db="EMBL/GenBank/DDBJ databases">
        <title>Facklamia lactis sp. nov., isolated from raw milk.</title>
        <authorList>
            <person name="Doll E.V."/>
            <person name="Huptas C."/>
            <person name="Staib L."/>
            <person name="Wenning M."/>
            <person name="Scherer S."/>
        </authorList>
    </citation>
    <scope>NUCLEOTIDE SEQUENCE [LARGE SCALE GENOMIC DNA]</scope>
    <source>
        <strain evidence="11 12">DSM 111018</strain>
    </source>
</reference>
<dbReference type="Gene3D" id="3.90.1640.10">
    <property type="entry name" value="inorganic pyrophosphatase (n-terminal core)"/>
    <property type="match status" value="1"/>
</dbReference>
<evidence type="ECO:0000259" key="10">
    <source>
        <dbReference type="Pfam" id="PF21370"/>
    </source>
</evidence>
<keyword evidence="4 7" id="KW-1133">Transmembrane helix</keyword>
<dbReference type="InterPro" id="IPR049553">
    <property type="entry name" value="GdpP-like_PAS"/>
</dbReference>
<comment type="catalytic activity">
    <reaction evidence="6">
        <text>3',3'-c-di-AMP + H2O = 5'-O-phosphonoadenylyl-(3'-&gt;5')-adenosine + H(+)</text>
        <dbReference type="Rhea" id="RHEA:54420"/>
        <dbReference type="ChEBI" id="CHEBI:15377"/>
        <dbReference type="ChEBI" id="CHEBI:15378"/>
        <dbReference type="ChEBI" id="CHEBI:71500"/>
        <dbReference type="ChEBI" id="CHEBI:138171"/>
    </reaction>
</comment>
<evidence type="ECO:0000313" key="11">
    <source>
        <dbReference type="EMBL" id="MBG9987210.1"/>
    </source>
</evidence>
<evidence type="ECO:0000259" key="9">
    <source>
        <dbReference type="Pfam" id="PF02272"/>
    </source>
</evidence>
<dbReference type="Pfam" id="PF01368">
    <property type="entry name" value="DHH"/>
    <property type="match status" value="1"/>
</dbReference>
<comment type="subcellular location">
    <subcellularLocation>
        <location evidence="1">Cell membrane</location>
        <topology evidence="1">Multi-pass membrane protein</topology>
    </subcellularLocation>
</comment>
<dbReference type="EC" id="3.1.4.-" evidence="6"/>
<dbReference type="PIRSF" id="PIRSF026583">
    <property type="entry name" value="YybT"/>
    <property type="match status" value="1"/>
</dbReference>
<dbReference type="InterPro" id="IPR001667">
    <property type="entry name" value="DDH_dom"/>
</dbReference>
<feature type="domain" description="DDH" evidence="8">
    <location>
        <begin position="353"/>
        <end position="510"/>
    </location>
</feature>
<dbReference type="InterPro" id="IPR051319">
    <property type="entry name" value="Oligoribo/pAp-PDE_c-di-AMP_PDE"/>
</dbReference>
<keyword evidence="3 7" id="KW-0812">Transmembrane</keyword>
<name>A0ABS0LUR9_9LACT</name>
<dbReference type="RefSeq" id="WP_197116120.1">
    <property type="nucleotide sequence ID" value="NZ_JACBXQ010000006.1"/>
</dbReference>
<dbReference type="Gene3D" id="3.10.310.30">
    <property type="match status" value="1"/>
</dbReference>
<feature type="domain" description="Cyclic-di-AMP phosphodiesterase GdpP-like PAS" evidence="10">
    <location>
        <begin position="84"/>
        <end position="171"/>
    </location>
</feature>
<evidence type="ECO:0000256" key="2">
    <source>
        <dbReference type="ARBA" id="ARBA00022475"/>
    </source>
</evidence>
<dbReference type="Gene3D" id="3.30.450.20">
    <property type="entry name" value="PAS domain"/>
    <property type="match status" value="1"/>
</dbReference>
<dbReference type="EMBL" id="JACBXQ010000006">
    <property type="protein sequence ID" value="MBG9987210.1"/>
    <property type="molecule type" value="Genomic_DNA"/>
</dbReference>
<dbReference type="PANTHER" id="PTHR47618">
    <property type="entry name" value="BIFUNCTIONAL OLIGORIBONUCLEASE AND PAP PHOSPHATASE NRNA"/>
    <property type="match status" value="1"/>
</dbReference>
<comment type="similarity">
    <text evidence="6">Belongs to the GdpP/PdeA phosphodiesterase family.</text>
</comment>
<protein>
    <recommendedName>
        <fullName evidence="6">Cyclic-di-AMP phosphodiesterase</fullName>
        <ecNumber evidence="6">3.1.4.-</ecNumber>
    </recommendedName>
</protein>
<evidence type="ECO:0000313" key="12">
    <source>
        <dbReference type="Proteomes" id="UP000721415"/>
    </source>
</evidence>
<gene>
    <name evidence="11" type="ORF">HZY91_10070</name>
</gene>
<evidence type="ECO:0000256" key="5">
    <source>
        <dbReference type="ARBA" id="ARBA00023136"/>
    </source>
</evidence>